<protein>
    <recommendedName>
        <fullName evidence="10 11">Dephospho-CoA kinase</fullName>
        <ecNumber evidence="10 11">2.7.1.24</ecNumber>
    </recommendedName>
    <alternativeName>
        <fullName evidence="10">Dephosphocoenzyme A kinase</fullName>
    </alternativeName>
</protein>
<dbReference type="GO" id="GO:0022857">
    <property type="term" value="F:transmembrane transporter activity"/>
    <property type="evidence" value="ECO:0007669"/>
    <property type="project" value="InterPro"/>
</dbReference>
<dbReference type="PANTHER" id="PTHR30047">
    <property type="entry name" value="HIGH-AFFINITY CHOLINE TRANSPORT PROTEIN-RELATED"/>
    <property type="match status" value="1"/>
</dbReference>
<name>A0A4Q9V0T1_9ACTO</name>
<dbReference type="GO" id="GO:0005737">
    <property type="term" value="C:cytoplasm"/>
    <property type="evidence" value="ECO:0007669"/>
    <property type="project" value="UniProtKB-SubCell"/>
</dbReference>
<dbReference type="InterPro" id="IPR001977">
    <property type="entry name" value="Depp_CoAkinase"/>
</dbReference>
<evidence type="ECO:0000256" key="11">
    <source>
        <dbReference type="NCBIfam" id="TIGR00152"/>
    </source>
</evidence>
<comment type="caution">
    <text evidence="10">Lacks conserved residue(s) required for the propagation of feature annotation.</text>
</comment>
<reference evidence="13 14" key="1">
    <citation type="submission" date="2019-02" db="EMBL/GenBank/DDBJ databases">
        <title>Arcanobacterium bovis sp. nov., isolated from the milk of a cow with mastitis.</title>
        <authorList>
            <person name="Sammra O."/>
            <person name="Foster G."/>
            <person name="Hassan A."/>
            <person name="Alssahen M."/>
            <person name="Laemmler C."/>
            <person name="Borowiak M."/>
            <person name="Malorny B."/>
            <person name="Abdulmawjood A."/>
        </authorList>
    </citation>
    <scope>NUCLEOTIDE SEQUENCE [LARGE SCALE GENOMIC DNA]</scope>
    <source>
        <strain evidence="13 14">C605018/01/1</strain>
    </source>
</reference>
<dbReference type="HAMAP" id="MF_00376">
    <property type="entry name" value="Dephospho_CoA_kinase"/>
    <property type="match status" value="1"/>
</dbReference>
<dbReference type="Pfam" id="PF02028">
    <property type="entry name" value="BCCT"/>
    <property type="match status" value="1"/>
</dbReference>
<feature type="transmembrane region" description="Helical" evidence="12">
    <location>
        <begin position="97"/>
        <end position="118"/>
    </location>
</feature>
<dbReference type="GO" id="GO:0015937">
    <property type="term" value="P:coenzyme A biosynthetic process"/>
    <property type="evidence" value="ECO:0007669"/>
    <property type="project" value="UniProtKB-UniRule"/>
</dbReference>
<dbReference type="GO" id="GO:0005524">
    <property type="term" value="F:ATP binding"/>
    <property type="evidence" value="ECO:0007669"/>
    <property type="project" value="UniProtKB-UniRule"/>
</dbReference>
<proteinExistence type="inferred from homology"/>
<evidence type="ECO:0000256" key="3">
    <source>
        <dbReference type="ARBA" id="ARBA00022448"/>
    </source>
</evidence>
<dbReference type="UniPathway" id="UPA00241">
    <property type="reaction ID" value="UER00356"/>
</dbReference>
<feature type="transmembrane region" description="Helical" evidence="12">
    <location>
        <begin position="354"/>
        <end position="375"/>
    </location>
</feature>
<feature type="transmembrane region" description="Helical" evidence="12">
    <location>
        <begin position="20"/>
        <end position="38"/>
    </location>
</feature>
<evidence type="ECO:0000313" key="14">
    <source>
        <dbReference type="Proteomes" id="UP000293036"/>
    </source>
</evidence>
<keyword evidence="3" id="KW-0813">Transport</keyword>
<comment type="subcellular location">
    <subcellularLocation>
        <location evidence="1">Cell membrane</location>
        <topology evidence="1">Multi-pass membrane protein</topology>
    </subcellularLocation>
    <subcellularLocation>
        <location evidence="10">Cytoplasm</location>
    </subcellularLocation>
</comment>
<evidence type="ECO:0000256" key="5">
    <source>
        <dbReference type="ARBA" id="ARBA00022692"/>
    </source>
</evidence>
<dbReference type="NCBIfam" id="TIGR00152">
    <property type="entry name" value="dephospho-CoA kinase"/>
    <property type="match status" value="1"/>
</dbReference>
<keyword evidence="7 10" id="KW-0067">ATP-binding</keyword>
<comment type="similarity">
    <text evidence="10">Belongs to the CoaE family.</text>
</comment>
<gene>
    <name evidence="10" type="primary">coaE</name>
    <name evidence="13" type="ORF">EZJ44_04610</name>
</gene>
<dbReference type="Pfam" id="PF01121">
    <property type="entry name" value="CoaE"/>
    <property type="match status" value="1"/>
</dbReference>
<keyword evidence="10 13" id="KW-0808">Transferase</keyword>
<evidence type="ECO:0000256" key="10">
    <source>
        <dbReference type="HAMAP-Rule" id="MF_00376"/>
    </source>
</evidence>
<dbReference type="Gene3D" id="3.40.50.300">
    <property type="entry name" value="P-loop containing nucleotide triphosphate hydrolases"/>
    <property type="match status" value="1"/>
</dbReference>
<feature type="transmembrane region" description="Helical" evidence="12">
    <location>
        <begin position="234"/>
        <end position="255"/>
    </location>
</feature>
<dbReference type="GO" id="GO:0005886">
    <property type="term" value="C:plasma membrane"/>
    <property type="evidence" value="ECO:0007669"/>
    <property type="project" value="UniProtKB-SubCell"/>
</dbReference>
<dbReference type="NCBIfam" id="TIGR00842">
    <property type="entry name" value="bcct"/>
    <property type="match status" value="1"/>
</dbReference>
<dbReference type="AlphaFoldDB" id="A0A4Q9V0T1"/>
<feature type="transmembrane region" description="Helical" evidence="12">
    <location>
        <begin position="325"/>
        <end position="342"/>
    </location>
</feature>
<dbReference type="InterPro" id="IPR027417">
    <property type="entry name" value="P-loop_NTPase"/>
</dbReference>
<evidence type="ECO:0000313" key="13">
    <source>
        <dbReference type="EMBL" id="TBW22269.1"/>
    </source>
</evidence>
<dbReference type="SUPFAM" id="SSF52540">
    <property type="entry name" value="P-loop containing nucleoside triphosphate hydrolases"/>
    <property type="match status" value="1"/>
</dbReference>
<keyword evidence="10" id="KW-0173">Coenzyme A biosynthesis</keyword>
<keyword evidence="14" id="KW-1185">Reference proteome</keyword>
<feature type="transmembrane region" description="Helical" evidence="12">
    <location>
        <begin position="58"/>
        <end position="77"/>
    </location>
</feature>
<evidence type="ECO:0000256" key="2">
    <source>
        <dbReference type="ARBA" id="ARBA00005658"/>
    </source>
</evidence>
<keyword evidence="10 13" id="KW-0418">Kinase</keyword>
<comment type="pathway">
    <text evidence="10">Cofactor biosynthesis; coenzyme A biosynthesis; CoA from (R)-pantothenate: step 5/5.</text>
</comment>
<dbReference type="Proteomes" id="UP000293036">
    <property type="component" value="Unassembled WGS sequence"/>
</dbReference>
<keyword evidence="8 12" id="KW-1133">Transmembrane helix</keyword>
<comment type="catalytic activity">
    <reaction evidence="10">
        <text>3'-dephospho-CoA + ATP = ADP + CoA + H(+)</text>
        <dbReference type="Rhea" id="RHEA:18245"/>
        <dbReference type="ChEBI" id="CHEBI:15378"/>
        <dbReference type="ChEBI" id="CHEBI:30616"/>
        <dbReference type="ChEBI" id="CHEBI:57287"/>
        <dbReference type="ChEBI" id="CHEBI:57328"/>
        <dbReference type="ChEBI" id="CHEBI:456216"/>
        <dbReference type="EC" id="2.7.1.24"/>
    </reaction>
</comment>
<feature type="transmembrane region" description="Helical" evidence="12">
    <location>
        <begin position="153"/>
        <end position="171"/>
    </location>
</feature>
<dbReference type="OrthoDB" id="9775735at2"/>
<dbReference type="EC" id="2.7.1.24" evidence="10 11"/>
<evidence type="ECO:0000256" key="8">
    <source>
        <dbReference type="ARBA" id="ARBA00022989"/>
    </source>
</evidence>
<dbReference type="GO" id="GO:0004140">
    <property type="term" value="F:dephospho-CoA kinase activity"/>
    <property type="evidence" value="ECO:0007669"/>
    <property type="project" value="UniProtKB-UniRule"/>
</dbReference>
<feature type="transmembrane region" description="Helical" evidence="12">
    <location>
        <begin position="267"/>
        <end position="287"/>
    </location>
</feature>
<comment type="function">
    <text evidence="10">Catalyzes the phosphorylation of the 3'-hydroxyl group of dephosphocoenzyme A to form coenzyme A.</text>
</comment>
<keyword evidence="4" id="KW-1003">Cell membrane</keyword>
<accession>A0A4Q9V0T1</accession>
<keyword evidence="5 12" id="KW-0812">Transmembrane</keyword>
<keyword evidence="6 10" id="KW-0547">Nucleotide-binding</keyword>
<organism evidence="13 14">
    <name type="scientific">Arcanobacterium bovis</name>
    <dbReference type="NCBI Taxonomy" id="2529275"/>
    <lineage>
        <taxon>Bacteria</taxon>
        <taxon>Bacillati</taxon>
        <taxon>Actinomycetota</taxon>
        <taxon>Actinomycetes</taxon>
        <taxon>Actinomycetales</taxon>
        <taxon>Actinomycetaceae</taxon>
        <taxon>Arcanobacterium</taxon>
    </lineage>
</organism>
<feature type="transmembrane region" description="Helical" evidence="12">
    <location>
        <begin position="417"/>
        <end position="440"/>
    </location>
</feature>
<evidence type="ECO:0000256" key="12">
    <source>
        <dbReference type="SAM" id="Phobius"/>
    </source>
</evidence>
<evidence type="ECO:0000256" key="4">
    <source>
        <dbReference type="ARBA" id="ARBA00022475"/>
    </source>
</evidence>
<dbReference type="PROSITE" id="PS51219">
    <property type="entry name" value="DPCK"/>
    <property type="match status" value="1"/>
</dbReference>
<feature type="transmembrane region" description="Helical" evidence="12">
    <location>
        <begin position="490"/>
        <end position="512"/>
    </location>
</feature>
<feature type="transmembrane region" description="Helical" evidence="12">
    <location>
        <begin position="201"/>
        <end position="222"/>
    </location>
</feature>
<evidence type="ECO:0000256" key="6">
    <source>
        <dbReference type="ARBA" id="ARBA00022741"/>
    </source>
</evidence>
<dbReference type="CDD" id="cd02022">
    <property type="entry name" value="DPCK"/>
    <property type="match status" value="1"/>
</dbReference>
<dbReference type="EMBL" id="SJDT01000003">
    <property type="protein sequence ID" value="TBW22269.1"/>
    <property type="molecule type" value="Genomic_DNA"/>
</dbReference>
<comment type="similarity">
    <text evidence="2">Belongs to the BCCT transporter (TC 2.A.15) family.</text>
</comment>
<comment type="caution">
    <text evidence="13">The sequence shown here is derived from an EMBL/GenBank/DDBJ whole genome shotgun (WGS) entry which is preliminary data.</text>
</comment>
<evidence type="ECO:0000256" key="1">
    <source>
        <dbReference type="ARBA" id="ARBA00004651"/>
    </source>
</evidence>
<keyword evidence="9 12" id="KW-0472">Membrane</keyword>
<keyword evidence="10" id="KW-0963">Cytoplasm</keyword>
<sequence>MKETAKRLHDLLGLRTSPGIFFGSAFVVILFTALMAIFPGPVQKFFGHLATFIRYDLGWFFTLSVTLLVIFSLVLAASRYGRIKIGDDDSKPEYSGVAWFGMLFAAGVGAVLMFWGIAEPMTHYAKPPLEGTAAFSDRALSDAMAIANFHFTLHMWAIFVVPGLAFGYFTYKRKLPPRVSSAFQPLLGDGIHGPVGKIIDILAIVATVFGLSVSVGFGALQINSGANYVLGVPVAPWVQALILAIITGVALGSVIAGMDKGVKRLSYINIVLATILMIFVLLFGSTMGTMRAMVESIGGYISHLPTLSFFNDLGGNGQWSGQWTVFYWAWTVTWAPFVGMFVAKISKGRTIREFVLGTMGVPSIFVMIWMAIYGYNAVVQDRASAPTSGTGGALAKTIVDEGNVQAALFQFLHGFPWYQATAVLALVVVLLFFITSIDSGALVMDAMANGHEDLSPLKQRVFWGLSIGGVCASILLTAGENGLTALQEVIIVVGFPVVLMTFVQMLMVIQALREDAGAAKPIRTRQWKRVLPAEEYERRAEDPDEDVEGFVISPEFEPGTEPEFETHTPTTAAVLEAQAGMPKLRIAVTGGAAAGASLVADELAKLGAVVIDADEISRDVLTNDEQVQDEIRAVFGEDIVSADGEVDRSALGRLVFASREARLRLEEIMHPRIIDEIDRISREIGEESVAVVTVPLLVESGLASRFDQVITVSAPVERRVERLMEEKGLSREDAWARLDTRITDEEREEVADYVLHNDDDIESLRAATREYWDEHVAPSLNEV</sequence>
<dbReference type="InterPro" id="IPR000060">
    <property type="entry name" value="BCCT_transptr"/>
</dbReference>
<dbReference type="PANTHER" id="PTHR30047:SF7">
    <property type="entry name" value="HIGH-AFFINITY CHOLINE TRANSPORT PROTEIN"/>
    <property type="match status" value="1"/>
</dbReference>
<evidence type="ECO:0000256" key="9">
    <source>
        <dbReference type="ARBA" id="ARBA00023136"/>
    </source>
</evidence>
<evidence type="ECO:0000256" key="7">
    <source>
        <dbReference type="ARBA" id="ARBA00022840"/>
    </source>
</evidence>